<dbReference type="Pfam" id="PF13175">
    <property type="entry name" value="AAA_15"/>
    <property type="match status" value="1"/>
</dbReference>
<evidence type="ECO:0000256" key="1">
    <source>
        <dbReference type="SAM" id="Coils"/>
    </source>
</evidence>
<gene>
    <name evidence="3" type="ORF">GSF12_10825</name>
</gene>
<dbReference type="PANTHER" id="PTHR43581">
    <property type="entry name" value="ATP/GTP PHOSPHATASE"/>
    <property type="match status" value="1"/>
</dbReference>
<evidence type="ECO:0000259" key="2">
    <source>
        <dbReference type="Pfam" id="PF13175"/>
    </source>
</evidence>
<dbReference type="AlphaFoldDB" id="A0A6P1KK49"/>
<name>A0A6P1KK49_FAUOS</name>
<accession>A0A6P1KK49</accession>
<dbReference type="SUPFAM" id="SSF52540">
    <property type="entry name" value="P-loop containing nucleoside triphosphate hydrolases"/>
    <property type="match status" value="1"/>
</dbReference>
<sequence>MNFEVHIKNLGKVGNATIPITPLTIITGANGSGKSFFTKSLYSILTTLNKNLFRDSINQEIAVIDRLLQILTENLSRKSKTDIEEIDLLREATNEIQQRLEELNFLDLESYLLTIKKLEPNTKRLKRLLQNFEKRIKGTKTKFASIEHLLQASNQRLVSIEKKITNSPNSYYEFIISRINNELNSNFQIKSSNELISFKEDFATISIDRLFEYQINRGSNNDIDLKLDFSESIRSLNEIVFFESPAYWKVREALIYRQDVARFENYENRILTGVPKYFYDLDRLFNLNLTTTGKNEFEDLAKKIEEILQGSFKFDKGTLTYIDNITSREIPKNLISFGMTNLGMIHALLQKEIITRGSFIFIDEPESNLHPEWQILLAEILVELANNGVNVVIATHSSDMLKALEVNLKEKDLVEDKSFISTTYFTNNGGLLELDGELPIDKLNSARAELLKPYQRMNIRKQGFFDD</sequence>
<dbReference type="InterPro" id="IPR051396">
    <property type="entry name" value="Bact_Antivir_Def_Nuclease"/>
</dbReference>
<dbReference type="Gene3D" id="3.40.50.300">
    <property type="entry name" value="P-loop containing nucleotide triphosphate hydrolases"/>
    <property type="match status" value="2"/>
</dbReference>
<dbReference type="EMBL" id="CP047226">
    <property type="protein sequence ID" value="QHG10323.1"/>
    <property type="molecule type" value="Genomic_DNA"/>
</dbReference>
<reference evidence="3" key="1">
    <citation type="journal article" date="2020" name="Microbiol. Resour. Announc.">
        <title>Complete Genome Sequence of Moraxella osloensis Strain YV1, Isolated from an Australian Wastewater Treatment Plant.</title>
        <authorList>
            <person name="Batinovic S."/>
            <person name="Rice D.T.F."/>
            <person name="Seviour R.J."/>
            <person name="Petrovski S."/>
        </authorList>
    </citation>
    <scope>NUCLEOTIDE SEQUENCE</scope>
    <source>
        <strain evidence="3">YV1</strain>
    </source>
</reference>
<organism evidence="3">
    <name type="scientific">Faucicola osloensis</name>
    <name type="common">Moraxella osloensis</name>
    <dbReference type="NCBI Taxonomy" id="34062"/>
    <lineage>
        <taxon>Bacteria</taxon>
        <taxon>Pseudomonadati</taxon>
        <taxon>Pseudomonadota</taxon>
        <taxon>Gammaproteobacteria</taxon>
        <taxon>Moraxellales</taxon>
        <taxon>Moraxellaceae</taxon>
        <taxon>Faucicola</taxon>
    </lineage>
</organism>
<dbReference type="InterPro" id="IPR027417">
    <property type="entry name" value="P-loop_NTPase"/>
</dbReference>
<keyword evidence="1" id="KW-0175">Coiled coil</keyword>
<dbReference type="InterPro" id="IPR041685">
    <property type="entry name" value="AAA_GajA/Old/RecF-like"/>
</dbReference>
<feature type="coiled-coil region" evidence="1">
    <location>
        <begin position="89"/>
        <end position="142"/>
    </location>
</feature>
<protein>
    <submittedName>
        <fullName evidence="3">AAA family ATPase</fullName>
    </submittedName>
</protein>
<proteinExistence type="predicted"/>
<dbReference type="CDD" id="cd00267">
    <property type="entry name" value="ABC_ATPase"/>
    <property type="match status" value="1"/>
</dbReference>
<evidence type="ECO:0000313" key="3">
    <source>
        <dbReference type="EMBL" id="QHG10323.1"/>
    </source>
</evidence>
<feature type="domain" description="Endonuclease GajA/Old nuclease/RecF-like AAA" evidence="2">
    <location>
        <begin position="4"/>
        <end position="400"/>
    </location>
</feature>
<dbReference type="PANTHER" id="PTHR43581:SF4">
    <property type="entry name" value="ATP_GTP PHOSPHATASE"/>
    <property type="match status" value="1"/>
</dbReference>